<dbReference type="AlphaFoldDB" id="K4KQK8"/>
<dbReference type="HOGENOM" id="CLU_1624011_0_0_6"/>
<keyword evidence="1" id="KW-0472">Membrane</keyword>
<organism evidence="2 3">
    <name type="scientific">Simiduia agarivorans (strain DSM 21679 / JCM 13881 / BCRC 17597 / SA1)</name>
    <dbReference type="NCBI Taxonomy" id="1117647"/>
    <lineage>
        <taxon>Bacteria</taxon>
        <taxon>Pseudomonadati</taxon>
        <taxon>Pseudomonadota</taxon>
        <taxon>Gammaproteobacteria</taxon>
        <taxon>Cellvibrionales</taxon>
        <taxon>Cellvibrionaceae</taxon>
        <taxon>Simiduia</taxon>
    </lineage>
</organism>
<dbReference type="EMBL" id="CP003746">
    <property type="protein sequence ID" value="AFV00551.1"/>
    <property type="molecule type" value="Genomic_DNA"/>
</dbReference>
<protein>
    <recommendedName>
        <fullName evidence="4">DUF4760 domain-containing protein</fullName>
    </recommendedName>
</protein>
<dbReference type="KEGG" id="saga:M5M_17100"/>
<gene>
    <name evidence="2" type="ordered locus">M5M_17100</name>
</gene>
<accession>K4KQK8</accession>
<dbReference type="eggNOG" id="ENOG502ZX3K">
    <property type="taxonomic scope" value="Bacteria"/>
</dbReference>
<name>K4KQK8_SIMAS</name>
<evidence type="ECO:0000313" key="3">
    <source>
        <dbReference type="Proteomes" id="UP000000466"/>
    </source>
</evidence>
<proteinExistence type="predicted"/>
<reference evidence="2 3" key="1">
    <citation type="journal article" date="2013" name="Genome Announc.">
        <title>Complete genome sequence of Simiduia agarivorans SA1(T), a marine bacterium able to degrade a variety of polysaccharides.</title>
        <authorList>
            <person name="Lin S.Y."/>
            <person name="Shieh W.Y."/>
            <person name="Chen J.S."/>
            <person name="Tang S.L."/>
        </authorList>
    </citation>
    <scope>NUCLEOTIDE SEQUENCE [LARGE SCALE GENOMIC DNA]</scope>
    <source>
        <strain evidence="3">DSM 21679 / JCM 13881 / BCRC 17597 / SA1</strain>
    </source>
</reference>
<keyword evidence="1" id="KW-1133">Transmembrane helix</keyword>
<dbReference type="RefSeq" id="WP_015048703.1">
    <property type="nucleotide sequence ID" value="NC_018868.3"/>
</dbReference>
<keyword evidence="1" id="KW-0812">Transmembrane</keyword>
<keyword evidence="3" id="KW-1185">Reference proteome</keyword>
<feature type="transmembrane region" description="Helical" evidence="1">
    <location>
        <begin position="6"/>
        <end position="28"/>
    </location>
</feature>
<evidence type="ECO:0000256" key="1">
    <source>
        <dbReference type="SAM" id="Phobius"/>
    </source>
</evidence>
<dbReference type="OrthoDB" id="8560762at2"/>
<evidence type="ECO:0000313" key="2">
    <source>
        <dbReference type="EMBL" id="AFV00551.1"/>
    </source>
</evidence>
<dbReference type="Proteomes" id="UP000000466">
    <property type="component" value="Chromosome"/>
</dbReference>
<evidence type="ECO:0008006" key="4">
    <source>
        <dbReference type="Google" id="ProtNLM"/>
    </source>
</evidence>
<sequence length="162" mass="19256">MPSTETWELLSYVVTVIGLPLAIFVFLFEHRKSLESEEEEVYQLLSDNYQDFLRVALDNPDLRLFSQTGLEPATEEQRERQLIIFSMLTSLFERAYLLLYEDAMTAKQKRRWNSWEDYIIEWCRKPHYRSLLPQMLQGEDPDFVNYIKGLAETSRMSETPTD</sequence>